<dbReference type="SUPFAM" id="SSF51905">
    <property type="entry name" value="FAD/NAD(P)-binding domain"/>
    <property type="match status" value="1"/>
</dbReference>
<keyword evidence="2" id="KW-0285">Flavoprotein</keyword>
<dbReference type="InterPro" id="IPR003953">
    <property type="entry name" value="FAD-dep_OxRdtase_2_FAD-bd"/>
</dbReference>
<dbReference type="GO" id="GO:0033765">
    <property type="term" value="F:steroid dehydrogenase activity, acting on the CH-CH group of donors"/>
    <property type="evidence" value="ECO:0007669"/>
    <property type="project" value="UniProtKB-ARBA"/>
</dbReference>
<dbReference type="InterPro" id="IPR036188">
    <property type="entry name" value="FAD/NAD-bd_sf"/>
</dbReference>
<comment type="caution">
    <text evidence="7">The sequence shown here is derived from an EMBL/GenBank/DDBJ whole genome shotgun (WGS) entry which is preliminary data.</text>
</comment>
<keyword evidence="4" id="KW-0560">Oxidoreductase</keyword>
<dbReference type="PROSITE" id="PS51318">
    <property type="entry name" value="TAT"/>
    <property type="match status" value="1"/>
</dbReference>
<reference evidence="7 8" key="1">
    <citation type="journal article" date="2018" name="Elife">
        <title>Discovery and characterization of a prevalent human gut bacterial enzyme sufficient for the inactivation of a family of plant toxins.</title>
        <authorList>
            <person name="Koppel N."/>
            <person name="Bisanz J.E."/>
            <person name="Pandelia M.E."/>
            <person name="Turnbaugh P.J."/>
            <person name="Balskus E.P."/>
        </authorList>
    </citation>
    <scope>NUCLEOTIDE SEQUENCE [LARGE SCALE GENOMIC DNA]</scope>
    <source>
        <strain evidence="7 8">OB21 GAM31</strain>
    </source>
</reference>
<evidence type="ECO:0000259" key="6">
    <source>
        <dbReference type="Pfam" id="PF00890"/>
    </source>
</evidence>
<evidence type="ECO:0000256" key="3">
    <source>
        <dbReference type="ARBA" id="ARBA00022827"/>
    </source>
</evidence>
<evidence type="ECO:0000256" key="2">
    <source>
        <dbReference type="ARBA" id="ARBA00022630"/>
    </source>
</evidence>
<comment type="cofactor">
    <cofactor evidence="1">
        <name>FAD</name>
        <dbReference type="ChEBI" id="CHEBI:57692"/>
    </cofactor>
</comment>
<sequence>MEEKITNKGVSRRNFLAGAALAGVAAAGASLAGCAPAGNSAKGGASKGAAAAETDAPAWLGVEPEVAESDIKKTEETDFLIIGAGTAGMCAAGTAADLGMKFILAEKNDKVTETREYWGIVNSKAAVAQGGEVDGMKLLNELTRYASGKCNQDVIKMWIDESAELFDWIDPLMQAAGKQAVVDMPPAHATGGTDYMLPVLQHMYLTPYSDPMRNDVLLSHVQEKSADSVRWGYDLVKLVHEEGKVSGAIFNTSEGYVQVNAKNTLLATGGYPANPTMMKALQPAAVGCCTASSFNPADTGIGLKAGLWAGGVKDPDPAPMIFDRGAVEVGVDCGYIGKGDEAAFPGTIYQENIGSQPFMKVNRNGVRFANESTPYDTLCFQAAQQPGGVWCSIFDANAPEDIIRFSTIGCSAFANQMMAAGMPLEEFVETSRDAGYLKKADTIEELADKLGFEGESKKAFLEQVERYNQQFDAQVDDDYGKEAYRLSAIRTAPFYGLWFGGTLLTTIDGLRINSECQVLDEKGAAIEGLYAAGDVSGSFFSGNYPEYIVGVASGRSSTQGRHVARKLGGDL</sequence>
<dbReference type="NCBIfam" id="TIGR01409">
    <property type="entry name" value="TAT_signal_seq"/>
    <property type="match status" value="1"/>
</dbReference>
<proteinExistence type="predicted"/>
<dbReference type="PANTHER" id="PTHR43400:SF10">
    <property type="entry name" value="3-OXOSTEROID 1-DEHYDROGENASE"/>
    <property type="match status" value="1"/>
</dbReference>
<accession>A0A369LR83</accession>
<gene>
    <name evidence="7" type="ORF">C1881_01255</name>
</gene>
<dbReference type="PANTHER" id="PTHR43400">
    <property type="entry name" value="FUMARATE REDUCTASE"/>
    <property type="match status" value="1"/>
</dbReference>
<organism evidence="7 8">
    <name type="scientific">Slackia isoflavoniconvertens</name>
    <dbReference type="NCBI Taxonomy" id="572010"/>
    <lineage>
        <taxon>Bacteria</taxon>
        <taxon>Bacillati</taxon>
        <taxon>Actinomycetota</taxon>
        <taxon>Coriobacteriia</taxon>
        <taxon>Eggerthellales</taxon>
        <taxon>Eggerthellaceae</taxon>
        <taxon>Slackia</taxon>
    </lineage>
</organism>
<evidence type="ECO:0000256" key="1">
    <source>
        <dbReference type="ARBA" id="ARBA00001974"/>
    </source>
</evidence>
<dbReference type="PROSITE" id="PS51257">
    <property type="entry name" value="PROKAR_LIPOPROTEIN"/>
    <property type="match status" value="1"/>
</dbReference>
<dbReference type="InterPro" id="IPR050315">
    <property type="entry name" value="FAD-oxidoreductase_2"/>
</dbReference>
<dbReference type="EMBL" id="PPTO01000001">
    <property type="protein sequence ID" value="RDB61169.1"/>
    <property type="molecule type" value="Genomic_DNA"/>
</dbReference>
<dbReference type="InterPro" id="IPR006311">
    <property type="entry name" value="TAT_signal"/>
</dbReference>
<dbReference type="GO" id="GO:0008202">
    <property type="term" value="P:steroid metabolic process"/>
    <property type="evidence" value="ECO:0007669"/>
    <property type="project" value="UniProtKB-ARBA"/>
</dbReference>
<protein>
    <submittedName>
        <fullName evidence="7">FAD-binding dehydrogenase</fullName>
    </submittedName>
</protein>
<dbReference type="Gene3D" id="3.90.700.10">
    <property type="entry name" value="Succinate dehydrogenase/fumarate reductase flavoprotein, catalytic domain"/>
    <property type="match status" value="1"/>
</dbReference>
<name>A0A369LR83_9ACTN</name>
<evidence type="ECO:0000256" key="4">
    <source>
        <dbReference type="ARBA" id="ARBA00023002"/>
    </source>
</evidence>
<evidence type="ECO:0000313" key="8">
    <source>
        <dbReference type="Proteomes" id="UP000253975"/>
    </source>
</evidence>
<dbReference type="AlphaFoldDB" id="A0A369LR83"/>
<dbReference type="Proteomes" id="UP000253975">
    <property type="component" value="Unassembled WGS sequence"/>
</dbReference>
<evidence type="ECO:0000313" key="7">
    <source>
        <dbReference type="EMBL" id="RDB61169.1"/>
    </source>
</evidence>
<dbReference type="RefSeq" id="WP_114614713.1">
    <property type="nucleotide sequence ID" value="NZ_PPTO01000001.1"/>
</dbReference>
<dbReference type="SUPFAM" id="SSF56425">
    <property type="entry name" value="Succinate dehydrogenase/fumarate reductase flavoprotein, catalytic domain"/>
    <property type="match status" value="1"/>
</dbReference>
<feature type="domain" description="FAD-dependent oxidoreductase 2 FAD-binding" evidence="6">
    <location>
        <begin position="78"/>
        <end position="545"/>
    </location>
</feature>
<dbReference type="InterPro" id="IPR019546">
    <property type="entry name" value="TAT_signal_bac_arc"/>
</dbReference>
<keyword evidence="5" id="KW-0732">Signal</keyword>
<feature type="chain" id="PRO_5039222245" evidence="5">
    <location>
        <begin position="33"/>
        <end position="571"/>
    </location>
</feature>
<feature type="signal peptide" evidence="5">
    <location>
        <begin position="1"/>
        <end position="32"/>
    </location>
</feature>
<dbReference type="Pfam" id="PF00890">
    <property type="entry name" value="FAD_binding_2"/>
    <property type="match status" value="1"/>
</dbReference>
<evidence type="ECO:0000256" key="5">
    <source>
        <dbReference type="SAM" id="SignalP"/>
    </source>
</evidence>
<dbReference type="InterPro" id="IPR027477">
    <property type="entry name" value="Succ_DH/fumarate_Rdtase_cat_sf"/>
</dbReference>
<keyword evidence="3" id="KW-0274">FAD</keyword>
<dbReference type="Gene3D" id="3.50.50.60">
    <property type="entry name" value="FAD/NAD(P)-binding domain"/>
    <property type="match status" value="2"/>
</dbReference>